<accession>U2KDF9</accession>
<proteinExistence type="predicted"/>
<evidence type="ECO:0000313" key="5">
    <source>
        <dbReference type="Proteomes" id="UP000016662"/>
    </source>
</evidence>
<sequence>MFKWKKAAAALAAAAMTVAGAGCTVGSGSAYAMTIDGEQINAGIYIYYSYASYMELTQTLQSQNSELDVKDDNVVKEQKMDGVSSEEWIKNKALEYCQRYVAIEKKFDELDLSLTEEESKDVENTIDSFWDTNGETYEKNGISKNSVKSVLENTYMTNEVFLYYYGVDGEEGTTEDDLKQYYEENNARVRYIKFDLTDGNGEALDDAGKKEMKAKVEDYLGEINALKGDEDAMEDEMDNVQSDYNAYVTSISEEAAAATATSATDADGNEIAATTEATTVAAETTTETTAAAEESAATETAGAEEAAETTAAEESASEETTTTEAAVETDENGSEVTTTTTAPYANEQIIAKVTTKENTKEEDVTYNPCKNVYDYVFGDGQKNYGVATVVEDDTAYYIVMCRDIKERMTEDDLWTETQQNTVISQAYSDAFEDMLDGWTGEQKVEKNDSAIKKYDAFKIDMDSSSQSA</sequence>
<keyword evidence="1" id="KW-0175">Coiled coil</keyword>
<dbReference type="RefSeq" id="WP_021682553.1">
    <property type="nucleotide sequence ID" value="NZ_KI260425.1"/>
</dbReference>
<evidence type="ECO:0000256" key="2">
    <source>
        <dbReference type="SAM" id="MobiDB-lite"/>
    </source>
</evidence>
<evidence type="ECO:0000256" key="1">
    <source>
        <dbReference type="SAM" id="Coils"/>
    </source>
</evidence>
<gene>
    <name evidence="4" type="ORF">RUMCAL_01092</name>
</gene>
<name>U2KDF9_9FIRM</name>
<dbReference type="Proteomes" id="UP000016662">
    <property type="component" value="Unassembled WGS sequence"/>
</dbReference>
<feature type="region of interest" description="Disordered" evidence="2">
    <location>
        <begin position="276"/>
        <end position="343"/>
    </location>
</feature>
<dbReference type="STRING" id="411473.RUMCAL_01092"/>
<dbReference type="EMBL" id="AWVF01000126">
    <property type="protein sequence ID" value="ERJ96541.1"/>
    <property type="molecule type" value="Genomic_DNA"/>
</dbReference>
<feature type="signal peptide" evidence="3">
    <location>
        <begin position="1"/>
        <end position="21"/>
    </location>
</feature>
<feature type="compositionally biased region" description="Low complexity" evidence="2">
    <location>
        <begin position="276"/>
        <end position="326"/>
    </location>
</feature>
<organism evidence="4 5">
    <name type="scientific">Ruminococcus callidus ATCC 27760</name>
    <dbReference type="NCBI Taxonomy" id="411473"/>
    <lineage>
        <taxon>Bacteria</taxon>
        <taxon>Bacillati</taxon>
        <taxon>Bacillota</taxon>
        <taxon>Clostridia</taxon>
        <taxon>Eubacteriales</taxon>
        <taxon>Oscillospiraceae</taxon>
        <taxon>Ruminococcus</taxon>
    </lineage>
</organism>
<dbReference type="PROSITE" id="PS51257">
    <property type="entry name" value="PROKAR_LIPOPROTEIN"/>
    <property type="match status" value="1"/>
</dbReference>
<reference evidence="4 5" key="1">
    <citation type="submission" date="2013-07" db="EMBL/GenBank/DDBJ databases">
        <authorList>
            <person name="Weinstock G."/>
            <person name="Sodergren E."/>
            <person name="Wylie T."/>
            <person name="Fulton L."/>
            <person name="Fulton R."/>
            <person name="Fronick C."/>
            <person name="O'Laughlin M."/>
            <person name="Godfrey J."/>
            <person name="Miner T."/>
            <person name="Herter B."/>
            <person name="Appelbaum E."/>
            <person name="Cordes M."/>
            <person name="Lek S."/>
            <person name="Wollam A."/>
            <person name="Pepin K.H."/>
            <person name="Palsikar V.B."/>
            <person name="Mitreva M."/>
            <person name="Wilson R.K."/>
        </authorList>
    </citation>
    <scope>NUCLEOTIDE SEQUENCE [LARGE SCALE GENOMIC DNA]</scope>
    <source>
        <strain evidence="4 5">ATCC 27760</strain>
    </source>
</reference>
<evidence type="ECO:0000256" key="3">
    <source>
        <dbReference type="SAM" id="SignalP"/>
    </source>
</evidence>
<dbReference type="OrthoDB" id="1817915at2"/>
<keyword evidence="3" id="KW-0732">Signal</keyword>
<comment type="caution">
    <text evidence="4">The sequence shown here is derived from an EMBL/GenBank/DDBJ whole genome shotgun (WGS) entry which is preliminary data.</text>
</comment>
<dbReference type="InterPro" id="IPR027304">
    <property type="entry name" value="Trigger_fact/SurA_dom_sf"/>
</dbReference>
<dbReference type="PATRIC" id="fig|411473.3.peg.897"/>
<evidence type="ECO:0000313" key="4">
    <source>
        <dbReference type="EMBL" id="ERJ96541.1"/>
    </source>
</evidence>
<dbReference type="HOGENOM" id="CLU_583798_0_0_9"/>
<protein>
    <submittedName>
        <fullName evidence="4">Uncharacterized protein</fullName>
    </submittedName>
</protein>
<dbReference type="eggNOG" id="COG0760">
    <property type="taxonomic scope" value="Bacteria"/>
</dbReference>
<feature type="chain" id="PRO_5039221290" evidence="3">
    <location>
        <begin position="22"/>
        <end position="468"/>
    </location>
</feature>
<dbReference type="SUPFAM" id="SSF109998">
    <property type="entry name" value="Triger factor/SurA peptide-binding domain-like"/>
    <property type="match status" value="1"/>
</dbReference>
<keyword evidence="5" id="KW-1185">Reference proteome</keyword>
<feature type="coiled-coil region" evidence="1">
    <location>
        <begin position="209"/>
        <end position="243"/>
    </location>
</feature>
<feature type="compositionally biased region" description="Polar residues" evidence="2">
    <location>
        <begin position="334"/>
        <end position="343"/>
    </location>
</feature>
<dbReference type="AlphaFoldDB" id="U2KDF9"/>